<dbReference type="InterPro" id="IPR004046">
    <property type="entry name" value="GST_C"/>
</dbReference>
<gene>
    <name evidence="7" type="ORF">SRAA_0927</name>
</gene>
<dbReference type="GO" id="GO:0004601">
    <property type="term" value="F:peroxidase activity"/>
    <property type="evidence" value="ECO:0007669"/>
    <property type="project" value="UniProtKB-ARBA"/>
</dbReference>
<accession>A0A060NGD6</accession>
<feature type="domain" description="GST N-terminal" evidence="5">
    <location>
        <begin position="12"/>
        <end position="94"/>
    </location>
</feature>
<dbReference type="Pfam" id="PF00043">
    <property type="entry name" value="GST_C"/>
    <property type="match status" value="1"/>
</dbReference>
<dbReference type="SFLD" id="SFLDG00358">
    <property type="entry name" value="Main_(cytGST)"/>
    <property type="match status" value="1"/>
</dbReference>
<feature type="domain" description="GST C-terminal" evidence="6">
    <location>
        <begin position="106"/>
        <end position="250"/>
    </location>
</feature>
<dbReference type="GO" id="GO:0005737">
    <property type="term" value="C:cytoplasm"/>
    <property type="evidence" value="ECO:0007669"/>
    <property type="project" value="UniProtKB-ARBA"/>
</dbReference>
<dbReference type="KEGG" id="cbaa:SRAA_0927"/>
<evidence type="ECO:0000256" key="3">
    <source>
        <dbReference type="ARBA" id="ARBA00047960"/>
    </source>
</evidence>
<dbReference type="PANTHER" id="PTHR44051">
    <property type="entry name" value="GLUTATHIONE S-TRANSFERASE-RELATED"/>
    <property type="match status" value="1"/>
</dbReference>
<evidence type="ECO:0000313" key="7">
    <source>
        <dbReference type="EMBL" id="BAO80781.1"/>
    </source>
</evidence>
<name>A0A060NGD6_9BURK</name>
<evidence type="ECO:0000256" key="4">
    <source>
        <dbReference type="RuleBase" id="RU003494"/>
    </source>
</evidence>
<dbReference type="InterPro" id="IPR036282">
    <property type="entry name" value="Glutathione-S-Trfase_C_sf"/>
</dbReference>
<dbReference type="Pfam" id="PF02798">
    <property type="entry name" value="GST_N"/>
    <property type="match status" value="1"/>
</dbReference>
<dbReference type="STRING" id="1458425.SRAA_0927"/>
<dbReference type="OrthoDB" id="9810080at2"/>
<dbReference type="SFLD" id="SFLDS00019">
    <property type="entry name" value="Glutathione_Transferase_(cytos"/>
    <property type="match status" value="1"/>
</dbReference>
<dbReference type="GO" id="GO:0004364">
    <property type="term" value="F:glutathione transferase activity"/>
    <property type="evidence" value="ECO:0007669"/>
    <property type="project" value="UniProtKB-EC"/>
</dbReference>
<reference evidence="7 8" key="1">
    <citation type="journal article" date="2014" name="Nat. Commun.">
        <title>Physiological and genomic features of highly alkaliphilic hydrogen-utilizing Betaproteobacteria from a continental serpentinizing site.</title>
        <authorList>
            <person name="Suzuki S."/>
            <person name="Kuenen J.G."/>
            <person name="Schipper K."/>
            <person name="van der Velde S."/>
            <person name="Ishii S."/>
            <person name="Wu A."/>
            <person name="Sorokin D.Y."/>
            <person name="Tenney A."/>
            <person name="Meng X.Y."/>
            <person name="Morrill P.L."/>
            <person name="Kamagata Y."/>
            <person name="Muyzer G."/>
            <person name="Nealson K.H."/>
        </authorList>
    </citation>
    <scope>NUCLEOTIDE SEQUENCE [LARGE SCALE GENOMIC DNA]</scope>
    <source>
        <strain evidence="7 8">A1</strain>
    </source>
</reference>
<evidence type="ECO:0000259" key="5">
    <source>
        <dbReference type="PROSITE" id="PS50404"/>
    </source>
</evidence>
<protein>
    <recommendedName>
        <fullName evidence="1">glutathione transferase</fullName>
        <ecNumber evidence="1">2.5.1.18</ecNumber>
    </recommendedName>
</protein>
<dbReference type="CDD" id="cd03189">
    <property type="entry name" value="GST_C_GTT1_like"/>
    <property type="match status" value="1"/>
</dbReference>
<dbReference type="SUPFAM" id="SSF52833">
    <property type="entry name" value="Thioredoxin-like"/>
    <property type="match status" value="1"/>
</dbReference>
<dbReference type="CDD" id="cd03046">
    <property type="entry name" value="GST_N_GTT1_like"/>
    <property type="match status" value="1"/>
</dbReference>
<dbReference type="Gene3D" id="1.20.1050.10">
    <property type="match status" value="1"/>
</dbReference>
<dbReference type="HOGENOM" id="CLU_011226_15_5_4"/>
<dbReference type="AlphaFoldDB" id="A0A060NGD6"/>
<dbReference type="SFLD" id="SFLDG01150">
    <property type="entry name" value="Main.1:_Beta-like"/>
    <property type="match status" value="1"/>
</dbReference>
<evidence type="ECO:0000256" key="1">
    <source>
        <dbReference type="ARBA" id="ARBA00012452"/>
    </source>
</evidence>
<organism evidence="7 8">
    <name type="scientific">Serpentinimonas raichei</name>
    <dbReference type="NCBI Taxonomy" id="1458425"/>
    <lineage>
        <taxon>Bacteria</taxon>
        <taxon>Pseudomonadati</taxon>
        <taxon>Pseudomonadota</taxon>
        <taxon>Betaproteobacteria</taxon>
        <taxon>Burkholderiales</taxon>
        <taxon>Comamonadaceae</taxon>
        <taxon>Serpentinimonas</taxon>
    </lineage>
</organism>
<keyword evidence="8" id="KW-1185">Reference proteome</keyword>
<dbReference type="RefSeq" id="WP_045531224.1">
    <property type="nucleotide sequence ID" value="NZ_AP014568.1"/>
</dbReference>
<sequence>MNTPTHSTDPHTQPLVLHHLEQSRSQRILWLLEEMGLPYELKTYARQRSNRLAPPELKAVHPLGKSPVLGHGELVLAESGAILEYLAETFPERASGDLAQLVPAPGTPEHRQCRFWLHYAEGSLMPWLLMKLVFQMLPRQPMPFFVRPVVQPIVHYVCQQVQHKLIDPNLQTALPYIEQELAQRPWFAGAHLSLADFQMSYPLEAALTRLGGAPGSAARKKWPHIHAWLERVQARPAYQRALAKGGPVMW</sequence>
<dbReference type="PANTHER" id="PTHR44051:SF9">
    <property type="entry name" value="GLUTATHIONE S-TRANSFERASE 1"/>
    <property type="match status" value="1"/>
</dbReference>
<proteinExistence type="inferred from homology"/>
<dbReference type="EMBL" id="AP014568">
    <property type="protein sequence ID" value="BAO80781.1"/>
    <property type="molecule type" value="Genomic_DNA"/>
</dbReference>
<evidence type="ECO:0000259" key="6">
    <source>
        <dbReference type="PROSITE" id="PS50405"/>
    </source>
</evidence>
<comment type="catalytic activity">
    <reaction evidence="3">
        <text>RX + glutathione = an S-substituted glutathione + a halide anion + H(+)</text>
        <dbReference type="Rhea" id="RHEA:16437"/>
        <dbReference type="ChEBI" id="CHEBI:15378"/>
        <dbReference type="ChEBI" id="CHEBI:16042"/>
        <dbReference type="ChEBI" id="CHEBI:17792"/>
        <dbReference type="ChEBI" id="CHEBI:57925"/>
        <dbReference type="ChEBI" id="CHEBI:90779"/>
        <dbReference type="EC" id="2.5.1.18"/>
    </reaction>
</comment>
<dbReference type="InterPro" id="IPR040079">
    <property type="entry name" value="Glutathione_S-Trfase"/>
</dbReference>
<comment type="similarity">
    <text evidence="4">Belongs to the GST superfamily.</text>
</comment>
<dbReference type="Proteomes" id="UP000067461">
    <property type="component" value="Chromosome"/>
</dbReference>
<dbReference type="InterPro" id="IPR010987">
    <property type="entry name" value="Glutathione-S-Trfase_C-like"/>
</dbReference>
<dbReference type="PROSITE" id="PS50405">
    <property type="entry name" value="GST_CTER"/>
    <property type="match status" value="1"/>
</dbReference>
<dbReference type="Gene3D" id="3.40.30.10">
    <property type="entry name" value="Glutaredoxin"/>
    <property type="match status" value="1"/>
</dbReference>
<dbReference type="SUPFAM" id="SSF47616">
    <property type="entry name" value="GST C-terminal domain-like"/>
    <property type="match status" value="1"/>
</dbReference>
<dbReference type="PROSITE" id="PS50404">
    <property type="entry name" value="GST_NTER"/>
    <property type="match status" value="1"/>
</dbReference>
<dbReference type="InterPro" id="IPR004045">
    <property type="entry name" value="Glutathione_S-Trfase_N"/>
</dbReference>
<keyword evidence="2 7" id="KW-0808">Transferase</keyword>
<dbReference type="InterPro" id="IPR036249">
    <property type="entry name" value="Thioredoxin-like_sf"/>
</dbReference>
<dbReference type="FunFam" id="3.40.30.10:FF:000156">
    <property type="entry name" value="Glutathione S-transferase 1"/>
    <property type="match status" value="1"/>
</dbReference>
<evidence type="ECO:0000256" key="2">
    <source>
        <dbReference type="ARBA" id="ARBA00022679"/>
    </source>
</evidence>
<evidence type="ECO:0000313" key="8">
    <source>
        <dbReference type="Proteomes" id="UP000067461"/>
    </source>
</evidence>
<dbReference type="EC" id="2.5.1.18" evidence="1"/>